<feature type="region of interest" description="Disordered" evidence="2">
    <location>
        <begin position="101"/>
        <end position="126"/>
    </location>
</feature>
<evidence type="ECO:0008006" key="5">
    <source>
        <dbReference type="Google" id="ProtNLM"/>
    </source>
</evidence>
<name>A0AAV8UG58_9ROSI</name>
<feature type="region of interest" description="Disordered" evidence="2">
    <location>
        <begin position="212"/>
        <end position="242"/>
    </location>
</feature>
<keyword evidence="4" id="KW-1185">Reference proteome</keyword>
<evidence type="ECO:0000313" key="3">
    <source>
        <dbReference type="EMBL" id="KAJ8900297.1"/>
    </source>
</evidence>
<proteinExistence type="predicted"/>
<feature type="coiled-coil region" evidence="1">
    <location>
        <begin position="259"/>
        <end position="286"/>
    </location>
</feature>
<dbReference type="Proteomes" id="UP001159364">
    <property type="component" value="Linkage Group LG08"/>
</dbReference>
<dbReference type="PANTHER" id="PTHR33623:SF17">
    <property type="entry name" value="DUF4378 DOMAIN-CONTAINING PROTEIN"/>
    <property type="match status" value="1"/>
</dbReference>
<keyword evidence="1" id="KW-0175">Coiled coil</keyword>
<dbReference type="PANTHER" id="PTHR33623">
    <property type="entry name" value="OS04G0572500 PROTEIN"/>
    <property type="match status" value="1"/>
</dbReference>
<evidence type="ECO:0000256" key="1">
    <source>
        <dbReference type="SAM" id="Coils"/>
    </source>
</evidence>
<dbReference type="AlphaFoldDB" id="A0AAV8UG58"/>
<feature type="compositionally biased region" description="Basic and acidic residues" evidence="2">
    <location>
        <begin position="110"/>
        <end position="126"/>
    </location>
</feature>
<evidence type="ECO:0000313" key="4">
    <source>
        <dbReference type="Proteomes" id="UP001159364"/>
    </source>
</evidence>
<protein>
    <recommendedName>
        <fullName evidence="5">DUF4378 domain-containing protein</fullName>
    </recommendedName>
</protein>
<reference evidence="3 4" key="1">
    <citation type="submission" date="2021-09" db="EMBL/GenBank/DDBJ databases">
        <title>Genomic insights and catalytic innovation underlie evolution of tropane alkaloids biosynthesis.</title>
        <authorList>
            <person name="Wang Y.-J."/>
            <person name="Tian T."/>
            <person name="Huang J.-P."/>
            <person name="Huang S.-X."/>
        </authorList>
    </citation>
    <scope>NUCLEOTIDE SEQUENCE [LARGE SCALE GENOMIC DNA]</scope>
    <source>
        <strain evidence="3">KIB-2018</strain>
        <tissue evidence="3">Leaf</tissue>
    </source>
</reference>
<gene>
    <name evidence="3" type="ORF">K2173_024937</name>
</gene>
<feature type="compositionally biased region" description="Low complexity" evidence="2">
    <location>
        <begin position="160"/>
        <end position="176"/>
    </location>
</feature>
<sequence length="434" mass="49138">MVFPNDSCSSRNGKQRNQIAVEGQSRMLKDFLVDDPNSCSSNKGFKSVPRKPHGTSNTYPKLLRSPSKAALTTFSAFQAIINAVKNIPFTAIARSPSILSRTLSRRRSKDSKPSAHRRSETNDTETRVTVTVKDIIRWRSFRDLIDEDSPQLDLASPPHCTTATTNSTASTPCSSSNASSWCFSDVTAESLSFWNGEIGFLEGGKKYLPRVGDDSVEATPEKKSTTTFNEVGPKDDEPQHSPVSVIEFGFNEDEDEESISSFDQKLDIVQRENRELTERIKQFESLSKEWASMEEDLDTNLGKEDEKGTGTMFDDEVEEQAWQLLNQLKPTMENCRHSGVDQLLLLNFFTDELTQVRCRSSETMLEYAEAWIKGEQDQCKGWEVEHKREGYVRDMEKGQSWRNFEEEKEGLVLTMEDEMVTLLIDELLVDLSST</sequence>
<organism evidence="3 4">
    <name type="scientific">Erythroxylum novogranatense</name>
    <dbReference type="NCBI Taxonomy" id="1862640"/>
    <lineage>
        <taxon>Eukaryota</taxon>
        <taxon>Viridiplantae</taxon>
        <taxon>Streptophyta</taxon>
        <taxon>Embryophyta</taxon>
        <taxon>Tracheophyta</taxon>
        <taxon>Spermatophyta</taxon>
        <taxon>Magnoliopsida</taxon>
        <taxon>eudicotyledons</taxon>
        <taxon>Gunneridae</taxon>
        <taxon>Pentapetalae</taxon>
        <taxon>rosids</taxon>
        <taxon>fabids</taxon>
        <taxon>Malpighiales</taxon>
        <taxon>Erythroxylaceae</taxon>
        <taxon>Erythroxylum</taxon>
    </lineage>
</organism>
<feature type="region of interest" description="Disordered" evidence="2">
    <location>
        <begin position="156"/>
        <end position="176"/>
    </location>
</feature>
<feature type="region of interest" description="Disordered" evidence="2">
    <location>
        <begin position="41"/>
        <end position="61"/>
    </location>
</feature>
<evidence type="ECO:0000256" key="2">
    <source>
        <dbReference type="SAM" id="MobiDB-lite"/>
    </source>
</evidence>
<comment type="caution">
    <text evidence="3">The sequence shown here is derived from an EMBL/GenBank/DDBJ whole genome shotgun (WGS) entry which is preliminary data.</text>
</comment>
<accession>A0AAV8UG58</accession>
<dbReference type="EMBL" id="JAIWQS010000008">
    <property type="protein sequence ID" value="KAJ8900297.1"/>
    <property type="molecule type" value="Genomic_DNA"/>
</dbReference>